<proteinExistence type="predicted"/>
<sequence>MRIESLFSGIETKTSQIFAKIRSASKEQLDHVNILEKDIHVLFKFMMLSHRRSKQHRDEIQNPSRENDFMFQRFFQASREEGRSDDPREVWLDQLLYLLITSHEVLLADAESTSDAASNATARTYKHFVESYTLQIWTAADGYEFFLNESLVDFEGDTQSFLGMEESENGPQLIWMTTDDMLHLILPISPQLALVFCDESRCWESAFADAMIRSQIPFPQNSSLANAPHKDIVTGIVPARRKGRKSWPATVDWKVSIGKLSPHHHRIIASYSLSHSISIVVVQNRARFEKARKELKVFAKEREQLWTSQGIRYGHQGEKRLAQEQAEPTPEQLNSMVDRHISALDTVLHIIRITRETPPRNKENSYRFWLDFNALLGLLSEKAKSPVMRIMPLALKEAFEAFYPPKRPGHKDLVTIDFATFFEGGMGEETFAKLTSNIEEKISELVTADVLLSQQFKTIEKEAGLALISLSPIGDNKVFEEPCLPEDDVHTKPYFKSIYGAALTFDTLIWMFEERQDILATFVRRCAVPMKDTQPNLIRVRGRR</sequence>
<keyword evidence="2" id="KW-1185">Reference proteome</keyword>
<dbReference type="EMBL" id="JAPVEA010000004">
    <property type="protein sequence ID" value="KAJ5455748.1"/>
    <property type="molecule type" value="Genomic_DNA"/>
</dbReference>
<comment type="caution">
    <text evidence="1">The sequence shown here is derived from an EMBL/GenBank/DDBJ whole genome shotgun (WGS) entry which is preliminary data.</text>
</comment>
<dbReference type="RefSeq" id="XP_056768121.1">
    <property type="nucleotide sequence ID" value="XM_056907394.1"/>
</dbReference>
<dbReference type="Pfam" id="PF14022">
    <property type="entry name" value="DUF4238"/>
    <property type="match status" value="1"/>
</dbReference>
<dbReference type="AlphaFoldDB" id="A0AAD6CB79"/>
<protein>
    <submittedName>
        <fullName evidence="1">Uncharacterized protein</fullName>
    </submittedName>
</protein>
<organism evidence="1 2">
    <name type="scientific">Penicillium daleae</name>
    <dbReference type="NCBI Taxonomy" id="63821"/>
    <lineage>
        <taxon>Eukaryota</taxon>
        <taxon>Fungi</taxon>
        <taxon>Dikarya</taxon>
        <taxon>Ascomycota</taxon>
        <taxon>Pezizomycotina</taxon>
        <taxon>Eurotiomycetes</taxon>
        <taxon>Eurotiomycetidae</taxon>
        <taxon>Eurotiales</taxon>
        <taxon>Aspergillaceae</taxon>
        <taxon>Penicillium</taxon>
    </lineage>
</organism>
<reference evidence="1" key="1">
    <citation type="submission" date="2022-12" db="EMBL/GenBank/DDBJ databases">
        <authorList>
            <person name="Petersen C."/>
        </authorList>
    </citation>
    <scope>NUCLEOTIDE SEQUENCE</scope>
    <source>
        <strain evidence="1">IBT 16125</strain>
    </source>
</reference>
<name>A0AAD6CB79_9EURO</name>
<gene>
    <name evidence="1" type="ORF">N7458_004012</name>
</gene>
<reference evidence="1" key="2">
    <citation type="journal article" date="2023" name="IMA Fungus">
        <title>Comparative genomic study of the Penicillium genus elucidates a diverse pangenome and 15 lateral gene transfer events.</title>
        <authorList>
            <person name="Petersen C."/>
            <person name="Sorensen T."/>
            <person name="Nielsen M.R."/>
            <person name="Sondergaard T.E."/>
            <person name="Sorensen J.L."/>
            <person name="Fitzpatrick D.A."/>
            <person name="Frisvad J.C."/>
            <person name="Nielsen K.L."/>
        </authorList>
    </citation>
    <scope>NUCLEOTIDE SEQUENCE</scope>
    <source>
        <strain evidence="1">IBT 16125</strain>
    </source>
</reference>
<dbReference type="InterPro" id="IPR025332">
    <property type="entry name" value="DUF4238"/>
</dbReference>
<dbReference type="Proteomes" id="UP001213681">
    <property type="component" value="Unassembled WGS sequence"/>
</dbReference>
<dbReference type="GeneID" id="81597637"/>
<evidence type="ECO:0000313" key="1">
    <source>
        <dbReference type="EMBL" id="KAJ5455748.1"/>
    </source>
</evidence>
<evidence type="ECO:0000313" key="2">
    <source>
        <dbReference type="Proteomes" id="UP001213681"/>
    </source>
</evidence>
<accession>A0AAD6CB79</accession>